<dbReference type="SUPFAM" id="SSF51445">
    <property type="entry name" value="(Trans)glycosidases"/>
    <property type="match status" value="1"/>
</dbReference>
<dbReference type="Proteomes" id="UP000612349">
    <property type="component" value="Unassembled WGS sequence"/>
</dbReference>
<keyword evidence="2" id="KW-1185">Reference proteome</keyword>
<proteinExistence type="predicted"/>
<evidence type="ECO:0000313" key="1">
    <source>
        <dbReference type="EMBL" id="GGD69987.1"/>
    </source>
</evidence>
<reference evidence="1" key="1">
    <citation type="journal article" date="2014" name="Int. J. Syst. Evol. Microbiol.">
        <title>Complete genome sequence of Corynebacterium casei LMG S-19264T (=DSM 44701T), isolated from a smear-ripened cheese.</title>
        <authorList>
            <consortium name="US DOE Joint Genome Institute (JGI-PGF)"/>
            <person name="Walter F."/>
            <person name="Albersmeier A."/>
            <person name="Kalinowski J."/>
            <person name="Ruckert C."/>
        </authorList>
    </citation>
    <scope>NUCLEOTIDE SEQUENCE</scope>
    <source>
        <strain evidence="1">CGMCC 1.15360</strain>
    </source>
</reference>
<accession>A0A917DTW4</accession>
<dbReference type="AlphaFoldDB" id="A0A917DTW4"/>
<evidence type="ECO:0000313" key="2">
    <source>
        <dbReference type="Proteomes" id="UP000612349"/>
    </source>
</evidence>
<gene>
    <name evidence="1" type="ORF">GCM10010990_19380</name>
</gene>
<protein>
    <recommendedName>
        <fullName evidence="3">Glycoside hydrolase family 5 domain-containing protein</fullName>
    </recommendedName>
</protein>
<dbReference type="EMBL" id="BMIP01000003">
    <property type="protein sequence ID" value="GGD69987.1"/>
    <property type="molecule type" value="Genomic_DNA"/>
</dbReference>
<dbReference type="InterPro" id="IPR017853">
    <property type="entry name" value="GH"/>
</dbReference>
<evidence type="ECO:0008006" key="3">
    <source>
        <dbReference type="Google" id="ProtNLM"/>
    </source>
</evidence>
<sequence>MMLGAATHFAQGWPVSELSKNQALNFNLLRDSLYWSETETVKGQIDLTTANAKKLDQVCASGTKIIMTQHFKNPLYDGGNYVYSAAGRQAFAKYIRALADHYGSCIAAFEIGNEINGGGGTGLSYPSGYDLEDSYVAMLKDIKSAMGGTHSDISILGGSTNMIGTGFLEGLFGAGMLNYVDGVAVHPYQGYAAGMDFELKKLRAAMSAHGGGSKEIWIPEWAHDHADQNLSAGQAIMSATMMAEQGVKGATWYALLEESWFPNLGLYNGSSLKKQGKALKAVATHLLPHGNPVRLDLGDPGLFAYRFGTGATVVWGTPRTISVSGASAAYDMLGNPLTNKSSLQVSDDPVMFVGGSISNVGSSSTLADTLLQFGTGEWRYFARNAAGDMNELHWVNNWYDGVYRSDWDAVVYLGPYRAIPARDGNDPMRVLWQWKSDEAVSVTVTACFTKEANGDGIDVAINRNGSAVATGFLSSGEKQFSANIDLAAGDRVMISAGPNQTWGGDKFQMRARIYRKGSAGAVPCPEIWSAL</sequence>
<organism evidence="1 2">
    <name type="scientific">Croceicoccus mobilis</name>
    <dbReference type="NCBI Taxonomy" id="1703339"/>
    <lineage>
        <taxon>Bacteria</taxon>
        <taxon>Pseudomonadati</taxon>
        <taxon>Pseudomonadota</taxon>
        <taxon>Alphaproteobacteria</taxon>
        <taxon>Sphingomonadales</taxon>
        <taxon>Erythrobacteraceae</taxon>
        <taxon>Croceicoccus</taxon>
    </lineage>
</organism>
<dbReference type="Gene3D" id="3.20.20.80">
    <property type="entry name" value="Glycosidases"/>
    <property type="match status" value="1"/>
</dbReference>
<reference evidence="1" key="2">
    <citation type="submission" date="2020-09" db="EMBL/GenBank/DDBJ databases">
        <authorList>
            <person name="Sun Q."/>
            <person name="Zhou Y."/>
        </authorList>
    </citation>
    <scope>NUCLEOTIDE SEQUENCE</scope>
    <source>
        <strain evidence="1">CGMCC 1.15360</strain>
    </source>
</reference>
<comment type="caution">
    <text evidence="1">The sequence shown here is derived from an EMBL/GenBank/DDBJ whole genome shotgun (WGS) entry which is preliminary data.</text>
</comment>
<name>A0A917DTW4_9SPHN</name>